<gene>
    <name evidence="3" type="ORF">KP509_12G001600</name>
</gene>
<evidence type="ECO:0000256" key="1">
    <source>
        <dbReference type="ARBA" id="ARBA00022737"/>
    </source>
</evidence>
<evidence type="ECO:0008006" key="5">
    <source>
        <dbReference type="Google" id="ProtNLM"/>
    </source>
</evidence>
<protein>
    <recommendedName>
        <fullName evidence="5">Pentatricopeptide repeat-containing protein</fullName>
    </recommendedName>
</protein>
<evidence type="ECO:0000313" key="4">
    <source>
        <dbReference type="Proteomes" id="UP000825935"/>
    </source>
</evidence>
<feature type="repeat" description="PPR" evidence="2">
    <location>
        <begin position="94"/>
        <end position="128"/>
    </location>
</feature>
<dbReference type="PANTHER" id="PTHR47925:SF84">
    <property type="entry name" value="PENTATRICOPEPTIDE REPEAT-CONTAINING PROTEIN"/>
    <property type="match status" value="1"/>
</dbReference>
<dbReference type="FunFam" id="1.25.40.10:FF:000344">
    <property type="entry name" value="Pentatricopeptide repeat-containing protein"/>
    <property type="match status" value="1"/>
</dbReference>
<dbReference type="InterPro" id="IPR002885">
    <property type="entry name" value="PPR_rpt"/>
</dbReference>
<name>A0A8T2TLK8_CERRI</name>
<feature type="repeat" description="PPR" evidence="2">
    <location>
        <begin position="196"/>
        <end position="230"/>
    </location>
</feature>
<dbReference type="FunFam" id="1.25.40.10:FF:000158">
    <property type="entry name" value="pentatricopeptide repeat-containing protein At2g33680"/>
    <property type="match status" value="1"/>
</dbReference>
<dbReference type="AlphaFoldDB" id="A0A8T2TLK8"/>
<proteinExistence type="predicted"/>
<dbReference type="OrthoDB" id="185373at2759"/>
<keyword evidence="4" id="KW-1185">Reference proteome</keyword>
<accession>A0A8T2TLK8</accession>
<feature type="repeat" description="PPR" evidence="2">
    <location>
        <begin position="435"/>
        <end position="469"/>
    </location>
</feature>
<dbReference type="EMBL" id="CM035417">
    <property type="protein sequence ID" value="KAH7422274.1"/>
    <property type="molecule type" value="Genomic_DNA"/>
</dbReference>
<dbReference type="GO" id="GO:0048731">
    <property type="term" value="P:system development"/>
    <property type="evidence" value="ECO:0007669"/>
    <property type="project" value="UniProtKB-ARBA"/>
</dbReference>
<dbReference type="NCBIfam" id="TIGR00756">
    <property type="entry name" value="PPR"/>
    <property type="match status" value="5"/>
</dbReference>
<dbReference type="Gene3D" id="1.25.40.10">
    <property type="entry name" value="Tetratricopeptide repeat domain"/>
    <property type="match status" value="4"/>
</dbReference>
<organism evidence="3 4">
    <name type="scientific">Ceratopteris richardii</name>
    <name type="common">Triangle waterfern</name>
    <dbReference type="NCBI Taxonomy" id="49495"/>
    <lineage>
        <taxon>Eukaryota</taxon>
        <taxon>Viridiplantae</taxon>
        <taxon>Streptophyta</taxon>
        <taxon>Embryophyta</taxon>
        <taxon>Tracheophyta</taxon>
        <taxon>Polypodiopsida</taxon>
        <taxon>Polypodiidae</taxon>
        <taxon>Polypodiales</taxon>
        <taxon>Pteridineae</taxon>
        <taxon>Pteridaceae</taxon>
        <taxon>Parkerioideae</taxon>
        <taxon>Ceratopteris</taxon>
    </lineage>
</organism>
<feature type="repeat" description="PPR" evidence="2">
    <location>
        <begin position="298"/>
        <end position="332"/>
    </location>
</feature>
<dbReference type="Pfam" id="PF01535">
    <property type="entry name" value="PPR"/>
    <property type="match status" value="1"/>
</dbReference>
<sequence>MMVFSVELHQEGLLVRLEENDQNMNAEIRTFISALKSCARVRDLDLGSQIHAEICSHGLANISIRLCNMLLNMYVKCGVLVKAQQVLYGLSPYDAVSWNIVISGYVKNGQVLQAVSCFQRMQCEGIFPDAFTFSCIFKACSISGDAETGKKLHETANILGMIKNDVVLANAIIDMYVKCDLLTIAHEVLDALLVRNVVSWTALITGYVQHEKGVEALACYDQMQREGISPNAVTYACILKACGITQDPERGKQIHNKLVSEGMLKNDVILGNSLIDMYVKCSLLALAQEVLDKLPARDVISWSTLISGYTENAQGQEALQCFWNMQREGFIPNAVTYTSILKACGITLEVDIGRQIHEEILRQGLLDDNVMLGTSLVGMYVKCGAIGRAQKAFDELSIQDVMTWNALIKGYAQYGQRDQVLKCLKQMRSQGLSPNVVCWNTLTGGYAQQGLAEEVLDCFYCMEMEGISPDAITFLNMLYACSHAGLVDEGLIYFASMVENYVITPEKEHHVCMVDLFARARNFEMAMRIAEKMPFPDYLPAWSALLGACQNWGNVKLGRLAFEHAAQLNGCASGPYVLMANTCATLNMEENLQIVDCLSVSIGVVEGISNTRFM</sequence>
<dbReference type="PANTHER" id="PTHR47925">
    <property type="entry name" value="OS01G0913400 PROTEIN-RELATED"/>
    <property type="match status" value="1"/>
</dbReference>
<evidence type="ECO:0000256" key="2">
    <source>
        <dbReference type="PROSITE-ProRule" id="PRU00708"/>
    </source>
</evidence>
<dbReference type="Proteomes" id="UP000825935">
    <property type="component" value="Chromosome 12"/>
</dbReference>
<keyword evidence="1" id="KW-0677">Repeat</keyword>
<reference evidence="3" key="1">
    <citation type="submission" date="2021-08" db="EMBL/GenBank/DDBJ databases">
        <title>WGS assembly of Ceratopteris richardii.</title>
        <authorList>
            <person name="Marchant D.B."/>
            <person name="Chen G."/>
            <person name="Jenkins J."/>
            <person name="Shu S."/>
            <person name="Leebens-Mack J."/>
            <person name="Grimwood J."/>
            <person name="Schmutz J."/>
            <person name="Soltis P."/>
            <person name="Soltis D."/>
            <person name="Chen Z.-H."/>
        </authorList>
    </citation>
    <scope>NUCLEOTIDE SEQUENCE</scope>
    <source>
        <strain evidence="3">Whitten #5841</strain>
        <tissue evidence="3">Leaf</tissue>
    </source>
</reference>
<dbReference type="InterPro" id="IPR011990">
    <property type="entry name" value="TPR-like_helical_dom_sf"/>
</dbReference>
<comment type="caution">
    <text evidence="3">The sequence shown here is derived from an EMBL/GenBank/DDBJ whole genome shotgun (WGS) entry which is preliminary data.</text>
</comment>
<dbReference type="Pfam" id="PF13041">
    <property type="entry name" value="PPR_2"/>
    <property type="match status" value="4"/>
</dbReference>
<evidence type="ECO:0000313" key="3">
    <source>
        <dbReference type="EMBL" id="KAH7422274.1"/>
    </source>
</evidence>
<dbReference type="PROSITE" id="PS51375">
    <property type="entry name" value="PPR"/>
    <property type="match status" value="5"/>
</dbReference>
<feature type="repeat" description="PPR" evidence="2">
    <location>
        <begin position="400"/>
        <end position="434"/>
    </location>
</feature>
<dbReference type="FunFam" id="1.25.40.10:FF:000031">
    <property type="entry name" value="Pentatricopeptide repeat-containing protein mitochondrial"/>
    <property type="match status" value="1"/>
</dbReference>